<accession>A0AA40KU06</accession>
<gene>
    <name evidence="1" type="ORF">K0M31_014074</name>
</gene>
<name>A0AA40KU06_9HYME</name>
<protein>
    <submittedName>
        <fullName evidence="1">Uncharacterized protein</fullName>
    </submittedName>
</protein>
<feature type="non-terminal residue" evidence="1">
    <location>
        <position position="1"/>
    </location>
</feature>
<keyword evidence="2" id="KW-1185">Reference proteome</keyword>
<comment type="caution">
    <text evidence="1">The sequence shown here is derived from an EMBL/GenBank/DDBJ whole genome shotgun (WGS) entry which is preliminary data.</text>
</comment>
<proteinExistence type="predicted"/>
<organism evidence="1 2">
    <name type="scientific">Melipona bicolor</name>
    <dbReference type="NCBI Taxonomy" id="60889"/>
    <lineage>
        <taxon>Eukaryota</taxon>
        <taxon>Metazoa</taxon>
        <taxon>Ecdysozoa</taxon>
        <taxon>Arthropoda</taxon>
        <taxon>Hexapoda</taxon>
        <taxon>Insecta</taxon>
        <taxon>Pterygota</taxon>
        <taxon>Neoptera</taxon>
        <taxon>Endopterygota</taxon>
        <taxon>Hymenoptera</taxon>
        <taxon>Apocrita</taxon>
        <taxon>Aculeata</taxon>
        <taxon>Apoidea</taxon>
        <taxon>Anthophila</taxon>
        <taxon>Apidae</taxon>
        <taxon>Melipona</taxon>
    </lineage>
</organism>
<sequence>DRKRSKLRVLHCGFNKPLYITAIPSRAINYEQKAGEFTVRFAVPETAVLPSRPSQIFATLSSLSEQLRETTVATPWL</sequence>
<reference evidence="1" key="1">
    <citation type="submission" date="2021-10" db="EMBL/GenBank/DDBJ databases">
        <title>Melipona bicolor Genome sequencing and assembly.</title>
        <authorList>
            <person name="Araujo N.S."/>
            <person name="Arias M.C."/>
        </authorList>
    </citation>
    <scope>NUCLEOTIDE SEQUENCE</scope>
    <source>
        <strain evidence="1">USP_2M_L1-L4_2017</strain>
        <tissue evidence="1">Whole body</tissue>
    </source>
</reference>
<evidence type="ECO:0000313" key="1">
    <source>
        <dbReference type="EMBL" id="KAK1132689.1"/>
    </source>
</evidence>
<dbReference type="EMBL" id="JAHYIQ010000004">
    <property type="protein sequence ID" value="KAK1132689.1"/>
    <property type="molecule type" value="Genomic_DNA"/>
</dbReference>
<dbReference type="Proteomes" id="UP001177670">
    <property type="component" value="Unassembled WGS sequence"/>
</dbReference>
<dbReference type="AlphaFoldDB" id="A0AA40KU06"/>
<evidence type="ECO:0000313" key="2">
    <source>
        <dbReference type="Proteomes" id="UP001177670"/>
    </source>
</evidence>